<accession>C5IS69</accession>
<organism evidence="2">
    <name type="scientific">Pyropia tenera</name>
    <name type="common">Nori</name>
    <name type="synonym">Porphyra tenera</name>
    <dbReference type="NCBI Taxonomy" id="2785"/>
    <lineage>
        <taxon>Eukaryota</taxon>
        <taxon>Rhodophyta</taxon>
        <taxon>Bangiophyceae</taxon>
        <taxon>Bangiales</taxon>
        <taxon>Bangiaceae</taxon>
        <taxon>Pyropia</taxon>
    </lineage>
</organism>
<feature type="region of interest" description="Disordered" evidence="1">
    <location>
        <begin position="38"/>
        <end position="84"/>
    </location>
</feature>
<proteinExistence type="predicted"/>
<evidence type="ECO:0000256" key="1">
    <source>
        <dbReference type="SAM" id="MobiDB-lite"/>
    </source>
</evidence>
<sequence length="290" mass="33037">MPLGALVMSYSVPSRQKEGRKSYSPYFHSLLGFSQKKEPGVWGSPQSRGLGMEKPQRELERRSRFPVPNGMKNSGGEHSLSEQGEVVEKRLRQVEVVNACLKSTGKENSFFLLTMPFSSTMFPHVLVGSEYNERIIMLHGMRSFHRETHLFSSKEPIEERPVSTFGRSLIPHDPLIGLIIVGVKLSCSLRVRCLQERNMLKELGKRGFPSIGFVTSEMKHRLLVLALRRLEVVIEKRRDGQKLLWIGESFWMLFDKSIQLRSVNGFDKSKFSNSCFVQVLTVDFAVTSKS</sequence>
<protein>
    <submittedName>
        <fullName evidence="2">Uncharacterized protein</fullName>
    </submittedName>
</protein>
<dbReference type="AlphaFoldDB" id="C5IS69"/>
<geneLocation type="plasmid" evidence="2">
    <name>pPT4-NU</name>
</geneLocation>
<keyword evidence="2" id="KW-0614">Plasmid</keyword>
<name>C5IS69_PYRTE</name>
<reference evidence="2" key="1">
    <citation type="submission" date="2009-04" db="EMBL/GenBank/DDBJ databases">
        <title>Isolate of Porphyra tenera endogenous plasmid.</title>
        <authorList>
            <person name="Liu Y.-C."/>
            <person name="Cary A.J."/>
            <person name="Cheney D.P."/>
        </authorList>
    </citation>
    <scope>NUCLEOTIDE SEQUENCE</scope>
    <source>
        <plasmid evidence="2">pPT4-NU</plasmid>
    </source>
</reference>
<feature type="compositionally biased region" description="Basic and acidic residues" evidence="1">
    <location>
        <begin position="54"/>
        <end position="63"/>
    </location>
</feature>
<dbReference type="EMBL" id="FJ956744">
    <property type="protein sequence ID" value="ACR47971.1"/>
    <property type="molecule type" value="Genomic_DNA"/>
</dbReference>
<evidence type="ECO:0000313" key="2">
    <source>
        <dbReference type="EMBL" id="ACR47971.1"/>
    </source>
</evidence>